<feature type="region of interest" description="Disordered" evidence="1">
    <location>
        <begin position="36"/>
        <end position="60"/>
    </location>
</feature>
<evidence type="ECO:0000313" key="3">
    <source>
        <dbReference type="Proteomes" id="UP000314294"/>
    </source>
</evidence>
<evidence type="ECO:0000313" key="2">
    <source>
        <dbReference type="EMBL" id="TNN28887.1"/>
    </source>
</evidence>
<comment type="caution">
    <text evidence="2">The sequence shown here is derived from an EMBL/GenBank/DDBJ whole genome shotgun (WGS) entry which is preliminary data.</text>
</comment>
<dbReference type="Proteomes" id="UP000314294">
    <property type="component" value="Unassembled WGS sequence"/>
</dbReference>
<dbReference type="AlphaFoldDB" id="A0A4Z2EIV7"/>
<sequence>MLLQNQSVEPPLEMAGQRDGETASVQIKTFSSESLLSRTCPSVVPHSGNNGGQCEPGGGV</sequence>
<protein>
    <submittedName>
        <fullName evidence="2">Uncharacterized protein</fullName>
    </submittedName>
</protein>
<keyword evidence="3" id="KW-1185">Reference proteome</keyword>
<gene>
    <name evidence="2" type="ORF">EYF80_060966</name>
</gene>
<name>A0A4Z2EIV7_9TELE</name>
<reference evidence="2 3" key="1">
    <citation type="submission" date="2019-03" db="EMBL/GenBank/DDBJ databases">
        <title>First draft genome of Liparis tanakae, snailfish: a comprehensive survey of snailfish specific genes.</title>
        <authorList>
            <person name="Kim W."/>
            <person name="Song I."/>
            <person name="Jeong J.-H."/>
            <person name="Kim D."/>
            <person name="Kim S."/>
            <person name="Ryu S."/>
            <person name="Song J.Y."/>
            <person name="Lee S.K."/>
        </authorList>
    </citation>
    <scope>NUCLEOTIDE SEQUENCE [LARGE SCALE GENOMIC DNA]</scope>
    <source>
        <tissue evidence="2">Muscle</tissue>
    </source>
</reference>
<evidence type="ECO:0000256" key="1">
    <source>
        <dbReference type="SAM" id="MobiDB-lite"/>
    </source>
</evidence>
<dbReference type="EMBL" id="SRLO01006315">
    <property type="protein sequence ID" value="TNN28887.1"/>
    <property type="molecule type" value="Genomic_DNA"/>
</dbReference>
<feature type="region of interest" description="Disordered" evidence="1">
    <location>
        <begin position="1"/>
        <end position="21"/>
    </location>
</feature>
<feature type="compositionally biased region" description="Gly residues" evidence="1">
    <location>
        <begin position="49"/>
        <end position="60"/>
    </location>
</feature>
<proteinExistence type="predicted"/>
<organism evidence="2 3">
    <name type="scientific">Liparis tanakae</name>
    <name type="common">Tanaka's snailfish</name>
    <dbReference type="NCBI Taxonomy" id="230148"/>
    <lineage>
        <taxon>Eukaryota</taxon>
        <taxon>Metazoa</taxon>
        <taxon>Chordata</taxon>
        <taxon>Craniata</taxon>
        <taxon>Vertebrata</taxon>
        <taxon>Euteleostomi</taxon>
        <taxon>Actinopterygii</taxon>
        <taxon>Neopterygii</taxon>
        <taxon>Teleostei</taxon>
        <taxon>Neoteleostei</taxon>
        <taxon>Acanthomorphata</taxon>
        <taxon>Eupercaria</taxon>
        <taxon>Perciformes</taxon>
        <taxon>Cottioidei</taxon>
        <taxon>Cottales</taxon>
        <taxon>Liparidae</taxon>
        <taxon>Liparis</taxon>
    </lineage>
</organism>
<accession>A0A4Z2EIV7</accession>